<dbReference type="GO" id="GO:0000160">
    <property type="term" value="P:phosphorelay signal transduction system"/>
    <property type="evidence" value="ECO:0007669"/>
    <property type="project" value="InterPro"/>
</dbReference>
<keyword evidence="4" id="KW-0804">Transcription</keyword>
<dbReference type="Pfam" id="PF00486">
    <property type="entry name" value="Trans_reg_C"/>
    <property type="match status" value="1"/>
</dbReference>
<dbReference type="Pfam" id="PF03704">
    <property type="entry name" value="BTAD"/>
    <property type="match status" value="1"/>
</dbReference>
<dbReference type="Gene3D" id="1.10.10.10">
    <property type="entry name" value="Winged helix-like DNA-binding domain superfamily/Winged helix DNA-binding domain"/>
    <property type="match status" value="1"/>
</dbReference>
<evidence type="ECO:0000256" key="4">
    <source>
        <dbReference type="ARBA" id="ARBA00023163"/>
    </source>
</evidence>
<dbReference type="SMART" id="SM01043">
    <property type="entry name" value="BTAD"/>
    <property type="match status" value="1"/>
</dbReference>
<feature type="DNA-binding region" description="OmpR/PhoB-type" evidence="5">
    <location>
        <begin position="1"/>
        <end position="94"/>
    </location>
</feature>
<dbReference type="PRINTS" id="PR00364">
    <property type="entry name" value="DISEASERSIST"/>
</dbReference>
<dbReference type="InterPro" id="IPR001867">
    <property type="entry name" value="OmpR/PhoB-type_DNA-bd"/>
</dbReference>
<sequence length="577" mass="61197">MIFRVLGPLSLARGEEAVVLPPSKVASLLAALLVRPNEVVSIGTLQEAVWGDDQPAAARAALQTCAMRLRQLFVRHAIGASSIETVPGGYRFNASGETADLLRFRELARAAEAQSDPDRQLVLLEDALALWRGPLLANVPSGSLHRDVVPRLAEERLRVLERLCDLKIRQGLAASALAQLWDATRAHLGNERLAELLIEALYRTGRQADALAEYRRVKQFLAGELGVDPGPRLRQLELSILVGESRAEPVKAVAVAGPAESAHPGVEPPQGFLGRSAIAASVASRLRAGAGVVVLTGPLGAGKTALACHLAAAVRDDFPGGQLRLDMHRADGTPVSVEELTDRLARRPRPDPSRRGLLILDDVADVRQALAGAPFWPPGDAVLLTSRFGLAGVIARFGGSIERVGGFTPAESVSLLSAILGRERVEAEPAATQALAELCDHLPLALRIAAARLLTRTASLAASVAWLHGNPIGRLALPGDPDMTLLGRLDRAVHRLAPPLVTALLSLGTLDRDPLDLAGVAHRLQVTPDAAEAVLDQLADASLIEDQAGQFRIPGLLRLYAQACAENLRSDPTLTAV</sequence>
<dbReference type="Gene3D" id="3.40.50.300">
    <property type="entry name" value="P-loop containing nucleotide triphosphate hydrolases"/>
    <property type="match status" value="1"/>
</dbReference>
<keyword evidence="2" id="KW-0805">Transcription regulation</keyword>
<comment type="similarity">
    <text evidence="1">Belongs to the AfsR/DnrI/RedD regulatory family.</text>
</comment>
<dbReference type="SUPFAM" id="SSF52540">
    <property type="entry name" value="P-loop containing nucleoside triphosphate hydrolases"/>
    <property type="match status" value="1"/>
</dbReference>
<dbReference type="InterPro" id="IPR051677">
    <property type="entry name" value="AfsR-DnrI-RedD_regulator"/>
</dbReference>
<organism evidence="7 8">
    <name type="scientific">Dactylosporangium siamense</name>
    <dbReference type="NCBI Taxonomy" id="685454"/>
    <lineage>
        <taxon>Bacteria</taxon>
        <taxon>Bacillati</taxon>
        <taxon>Actinomycetota</taxon>
        <taxon>Actinomycetes</taxon>
        <taxon>Micromonosporales</taxon>
        <taxon>Micromonosporaceae</taxon>
        <taxon>Dactylosporangium</taxon>
    </lineage>
</organism>
<reference evidence="7" key="1">
    <citation type="submission" date="2021-01" db="EMBL/GenBank/DDBJ databases">
        <title>Whole genome shotgun sequence of Dactylosporangium siamense NBRC 106093.</title>
        <authorList>
            <person name="Komaki H."/>
            <person name="Tamura T."/>
        </authorList>
    </citation>
    <scope>NUCLEOTIDE SEQUENCE</scope>
    <source>
        <strain evidence="7">NBRC 106093</strain>
    </source>
</reference>
<accession>A0A919PNR7</accession>
<dbReference type="SMART" id="SM00382">
    <property type="entry name" value="AAA"/>
    <property type="match status" value="1"/>
</dbReference>
<dbReference type="InterPro" id="IPR036388">
    <property type="entry name" value="WH-like_DNA-bd_sf"/>
</dbReference>
<keyword evidence="3 5" id="KW-0238">DNA-binding</keyword>
<dbReference type="PROSITE" id="PS51755">
    <property type="entry name" value="OMPR_PHOB"/>
    <property type="match status" value="1"/>
</dbReference>
<dbReference type="AlphaFoldDB" id="A0A919PNR7"/>
<dbReference type="InterPro" id="IPR016032">
    <property type="entry name" value="Sig_transdc_resp-reg_C-effctor"/>
</dbReference>
<evidence type="ECO:0000256" key="5">
    <source>
        <dbReference type="PROSITE-ProRule" id="PRU01091"/>
    </source>
</evidence>
<proteinExistence type="inferred from homology"/>
<evidence type="ECO:0000313" key="8">
    <source>
        <dbReference type="Proteomes" id="UP000660611"/>
    </source>
</evidence>
<feature type="domain" description="OmpR/PhoB-type" evidence="6">
    <location>
        <begin position="1"/>
        <end position="94"/>
    </location>
</feature>
<dbReference type="SMART" id="SM00862">
    <property type="entry name" value="Trans_reg_C"/>
    <property type="match status" value="1"/>
</dbReference>
<dbReference type="SUPFAM" id="SSF46894">
    <property type="entry name" value="C-terminal effector domain of the bipartite response regulators"/>
    <property type="match status" value="1"/>
</dbReference>
<dbReference type="InterPro" id="IPR011990">
    <property type="entry name" value="TPR-like_helical_dom_sf"/>
</dbReference>
<evidence type="ECO:0000256" key="3">
    <source>
        <dbReference type="ARBA" id="ARBA00023125"/>
    </source>
</evidence>
<dbReference type="PANTHER" id="PTHR35807">
    <property type="entry name" value="TRANSCRIPTIONAL REGULATOR REDD-RELATED"/>
    <property type="match status" value="1"/>
</dbReference>
<keyword evidence="8" id="KW-1185">Reference proteome</keyword>
<name>A0A919PNR7_9ACTN</name>
<dbReference type="InterPro" id="IPR027417">
    <property type="entry name" value="P-loop_NTPase"/>
</dbReference>
<dbReference type="GO" id="GO:0003677">
    <property type="term" value="F:DNA binding"/>
    <property type="evidence" value="ECO:0007669"/>
    <property type="project" value="UniProtKB-UniRule"/>
</dbReference>
<evidence type="ECO:0000256" key="1">
    <source>
        <dbReference type="ARBA" id="ARBA00005820"/>
    </source>
</evidence>
<dbReference type="EMBL" id="BONQ01000081">
    <property type="protein sequence ID" value="GIG47239.1"/>
    <property type="molecule type" value="Genomic_DNA"/>
</dbReference>
<evidence type="ECO:0000259" key="6">
    <source>
        <dbReference type="PROSITE" id="PS51755"/>
    </source>
</evidence>
<dbReference type="CDD" id="cd15831">
    <property type="entry name" value="BTAD"/>
    <property type="match status" value="1"/>
</dbReference>
<dbReference type="RefSeq" id="WP_203848961.1">
    <property type="nucleotide sequence ID" value="NZ_BAAAVW010000017.1"/>
</dbReference>
<evidence type="ECO:0000313" key="7">
    <source>
        <dbReference type="EMBL" id="GIG47239.1"/>
    </source>
</evidence>
<comment type="caution">
    <text evidence="7">The sequence shown here is derived from an EMBL/GenBank/DDBJ whole genome shotgun (WGS) entry which is preliminary data.</text>
</comment>
<gene>
    <name evidence="7" type="ORF">Dsi01nite_052800</name>
</gene>
<dbReference type="InterPro" id="IPR005158">
    <property type="entry name" value="BTAD"/>
</dbReference>
<evidence type="ECO:0000256" key="2">
    <source>
        <dbReference type="ARBA" id="ARBA00023015"/>
    </source>
</evidence>
<dbReference type="PANTHER" id="PTHR35807:SF1">
    <property type="entry name" value="TRANSCRIPTIONAL REGULATOR REDD"/>
    <property type="match status" value="1"/>
</dbReference>
<protein>
    <recommendedName>
        <fullName evidence="6">OmpR/PhoB-type domain-containing protein</fullName>
    </recommendedName>
</protein>
<dbReference type="SUPFAM" id="SSF48452">
    <property type="entry name" value="TPR-like"/>
    <property type="match status" value="1"/>
</dbReference>
<dbReference type="Gene3D" id="1.25.40.10">
    <property type="entry name" value="Tetratricopeptide repeat domain"/>
    <property type="match status" value="1"/>
</dbReference>
<dbReference type="GO" id="GO:0006355">
    <property type="term" value="P:regulation of DNA-templated transcription"/>
    <property type="evidence" value="ECO:0007669"/>
    <property type="project" value="InterPro"/>
</dbReference>
<dbReference type="Proteomes" id="UP000660611">
    <property type="component" value="Unassembled WGS sequence"/>
</dbReference>
<dbReference type="InterPro" id="IPR003593">
    <property type="entry name" value="AAA+_ATPase"/>
</dbReference>